<evidence type="ECO:0000259" key="1">
    <source>
        <dbReference type="Pfam" id="PF13788"/>
    </source>
</evidence>
<feature type="domain" description="DUF4180" evidence="1">
    <location>
        <begin position="9"/>
        <end position="119"/>
    </location>
</feature>
<dbReference type="AlphaFoldDB" id="A0A2S9J9Q6"/>
<organism evidence="2 3">
    <name type="scientific">Phyllobacterium myrsinacearum</name>
    <dbReference type="NCBI Taxonomy" id="28101"/>
    <lineage>
        <taxon>Bacteria</taxon>
        <taxon>Pseudomonadati</taxon>
        <taxon>Pseudomonadota</taxon>
        <taxon>Alphaproteobacteria</taxon>
        <taxon>Hyphomicrobiales</taxon>
        <taxon>Phyllobacteriaceae</taxon>
        <taxon>Phyllobacterium</taxon>
    </lineage>
</organism>
<accession>A0A2S9J9Q6</accession>
<dbReference type="Proteomes" id="UP000238563">
    <property type="component" value="Unassembled WGS sequence"/>
</dbReference>
<keyword evidence="3" id="KW-1185">Reference proteome</keyword>
<dbReference type="OrthoDB" id="8595425at2"/>
<dbReference type="EMBL" id="PVBT01000013">
    <property type="protein sequence ID" value="PRD49479.1"/>
    <property type="molecule type" value="Genomic_DNA"/>
</dbReference>
<sequence length="125" mass="13870">MSDEIIEMHGVRVLLFAGDGEKLAAAQDANTFLSETWARDATLAVIPVSRLGGDFLDLKTRIAGEVIQKFVNYQVRLAILGDISAWTDTSKPLRDFVYETNRGRSLWFIRDLAELDQRLAANAAG</sequence>
<evidence type="ECO:0000313" key="3">
    <source>
        <dbReference type="Proteomes" id="UP000238563"/>
    </source>
</evidence>
<reference evidence="2 3" key="1">
    <citation type="submission" date="2018-02" db="EMBL/GenBank/DDBJ databases">
        <title>The draft genome of Phyllobacterium myrsinacearum DSM5892.</title>
        <authorList>
            <person name="Li L."/>
            <person name="Liu L."/>
            <person name="Zhang X."/>
            <person name="Wang T."/>
        </authorList>
    </citation>
    <scope>NUCLEOTIDE SEQUENCE [LARGE SCALE GENOMIC DNA]</scope>
    <source>
        <strain evidence="2 3">DSM 5892</strain>
    </source>
</reference>
<name>A0A2S9J9Q6_9HYPH</name>
<dbReference type="RefSeq" id="WP_105738296.1">
    <property type="nucleotide sequence ID" value="NZ_PVBT01000013.1"/>
</dbReference>
<evidence type="ECO:0000313" key="2">
    <source>
        <dbReference type="EMBL" id="PRD49479.1"/>
    </source>
</evidence>
<comment type="caution">
    <text evidence="2">The sequence shown here is derived from an EMBL/GenBank/DDBJ whole genome shotgun (WGS) entry which is preliminary data.</text>
</comment>
<dbReference type="InterPro" id="IPR025438">
    <property type="entry name" value="DUF4180"/>
</dbReference>
<dbReference type="Pfam" id="PF13788">
    <property type="entry name" value="DUF4180"/>
    <property type="match status" value="1"/>
</dbReference>
<protein>
    <submittedName>
        <fullName evidence="2">DUF4180 domain-containing protein</fullName>
    </submittedName>
</protein>
<proteinExistence type="predicted"/>
<gene>
    <name evidence="2" type="ORF">C5750_26050</name>
</gene>